<comment type="catalytic activity">
    <reaction evidence="13">
        <text>[(1-&gt;4)-beta-D-glucosyl]n+m + reduced acceptor + O2 = 4-dehydro-beta-D-glucosyl-[(1-&gt;4)-beta-D-glucosyl]n-1 + [(1-&gt;4)-beta-D-glucosyl]m + acceptor + H2O.</text>
        <dbReference type="EC" id="1.14.99.56"/>
    </reaction>
</comment>
<gene>
    <name evidence="18" type="ORF">TWF106_001686</name>
</gene>
<dbReference type="InterPro" id="IPR005103">
    <property type="entry name" value="AA9_LPMO"/>
</dbReference>
<dbReference type="AlphaFoldDB" id="A0A7C8QYV6"/>
<evidence type="ECO:0000256" key="8">
    <source>
        <dbReference type="ARBA" id="ARBA00023033"/>
    </source>
</evidence>
<dbReference type="PANTHER" id="PTHR33353">
    <property type="entry name" value="PUTATIVE (AFU_ORTHOLOGUE AFUA_1G12560)-RELATED"/>
    <property type="match status" value="1"/>
</dbReference>
<dbReference type="Gene3D" id="2.70.50.70">
    <property type="match status" value="1"/>
</dbReference>
<reference evidence="18 19" key="1">
    <citation type="submission" date="2019-06" db="EMBL/GenBank/DDBJ databases">
        <authorList>
            <person name="Palmer J.M."/>
        </authorList>
    </citation>
    <scope>NUCLEOTIDE SEQUENCE [LARGE SCALE GENOMIC DNA]</scope>
    <source>
        <strain evidence="18 19">TWF106</strain>
    </source>
</reference>
<feature type="chain" id="PRO_5028803545" description="lytic cellulose monooxygenase (C4-dehydrogenating)" evidence="16">
    <location>
        <begin position="20"/>
        <end position="507"/>
    </location>
</feature>
<evidence type="ECO:0000256" key="2">
    <source>
        <dbReference type="ARBA" id="ARBA00004613"/>
    </source>
</evidence>
<proteinExistence type="inferred from homology"/>
<dbReference type="EC" id="1.14.99.56" evidence="14"/>
<comment type="subcellular location">
    <subcellularLocation>
        <location evidence="2">Secreted</location>
    </subcellularLocation>
</comment>
<comment type="similarity">
    <text evidence="12">Belongs to the polysaccharide monooxygenase AA9 family.</text>
</comment>
<feature type="compositionally biased region" description="Low complexity" evidence="15">
    <location>
        <begin position="474"/>
        <end position="492"/>
    </location>
</feature>
<keyword evidence="4" id="KW-0479">Metal-binding</keyword>
<evidence type="ECO:0000256" key="1">
    <source>
        <dbReference type="ARBA" id="ARBA00001973"/>
    </source>
</evidence>
<evidence type="ECO:0000259" key="17">
    <source>
        <dbReference type="Pfam" id="PF03443"/>
    </source>
</evidence>
<comment type="caution">
    <text evidence="18">The sequence shown here is derived from an EMBL/GenBank/DDBJ whole genome shotgun (WGS) entry which is preliminary data.</text>
</comment>
<evidence type="ECO:0000256" key="5">
    <source>
        <dbReference type="ARBA" id="ARBA00023001"/>
    </source>
</evidence>
<keyword evidence="3" id="KW-0964">Secreted</keyword>
<feature type="compositionally biased region" description="Gly residues" evidence="15">
    <location>
        <begin position="493"/>
        <end position="507"/>
    </location>
</feature>
<keyword evidence="10" id="KW-0119">Carbohydrate metabolism</keyword>
<organism evidence="18 19">
    <name type="scientific">Orbilia oligospora</name>
    <name type="common">Nematode-trapping fungus</name>
    <name type="synonym">Arthrobotrys oligospora</name>
    <dbReference type="NCBI Taxonomy" id="2813651"/>
    <lineage>
        <taxon>Eukaryota</taxon>
        <taxon>Fungi</taxon>
        <taxon>Dikarya</taxon>
        <taxon>Ascomycota</taxon>
        <taxon>Pezizomycotina</taxon>
        <taxon>Orbiliomycetes</taxon>
        <taxon>Orbiliales</taxon>
        <taxon>Orbiliaceae</taxon>
        <taxon>Orbilia</taxon>
    </lineage>
</organism>
<evidence type="ECO:0000256" key="10">
    <source>
        <dbReference type="ARBA" id="ARBA00023277"/>
    </source>
</evidence>
<dbReference type="PANTHER" id="PTHR33353:SF6">
    <property type="entry name" value="ENDOGLUCANASE IV"/>
    <property type="match status" value="1"/>
</dbReference>
<keyword evidence="9" id="KW-1015">Disulfide bond</keyword>
<keyword evidence="16" id="KW-0732">Signal</keyword>
<keyword evidence="7" id="KW-0186">Copper</keyword>
<evidence type="ECO:0000256" key="16">
    <source>
        <dbReference type="SAM" id="SignalP"/>
    </source>
</evidence>
<dbReference type="GO" id="GO:0046872">
    <property type="term" value="F:metal ion binding"/>
    <property type="evidence" value="ECO:0007669"/>
    <property type="project" value="UniProtKB-KW"/>
</dbReference>
<feature type="domain" description="Auxiliary Activity family 9 catalytic" evidence="17">
    <location>
        <begin position="20"/>
        <end position="231"/>
    </location>
</feature>
<dbReference type="GO" id="GO:0005576">
    <property type="term" value="C:extracellular region"/>
    <property type="evidence" value="ECO:0007669"/>
    <property type="project" value="UniProtKB-SubCell"/>
</dbReference>
<feature type="compositionally biased region" description="Polar residues" evidence="15">
    <location>
        <begin position="334"/>
        <end position="345"/>
    </location>
</feature>
<evidence type="ECO:0000256" key="4">
    <source>
        <dbReference type="ARBA" id="ARBA00022723"/>
    </source>
</evidence>
<keyword evidence="8" id="KW-0503">Monooxygenase</keyword>
<dbReference type="CDD" id="cd21175">
    <property type="entry name" value="LPMO_AA9"/>
    <property type="match status" value="1"/>
</dbReference>
<evidence type="ECO:0000256" key="3">
    <source>
        <dbReference type="ARBA" id="ARBA00022525"/>
    </source>
</evidence>
<evidence type="ECO:0000256" key="6">
    <source>
        <dbReference type="ARBA" id="ARBA00023002"/>
    </source>
</evidence>
<evidence type="ECO:0000256" key="13">
    <source>
        <dbReference type="ARBA" id="ARBA00045077"/>
    </source>
</evidence>
<keyword evidence="11" id="KW-0624">Polysaccharide degradation</keyword>
<evidence type="ECO:0000256" key="12">
    <source>
        <dbReference type="ARBA" id="ARBA00044502"/>
    </source>
</evidence>
<protein>
    <recommendedName>
        <fullName evidence="14">lytic cellulose monooxygenase (C4-dehydrogenating)</fullName>
        <ecNumber evidence="14">1.14.99.56</ecNumber>
    </recommendedName>
</protein>
<evidence type="ECO:0000313" key="19">
    <source>
        <dbReference type="Proteomes" id="UP000472727"/>
    </source>
</evidence>
<dbReference type="GO" id="GO:0004497">
    <property type="term" value="F:monooxygenase activity"/>
    <property type="evidence" value="ECO:0007669"/>
    <property type="project" value="UniProtKB-KW"/>
</dbReference>
<feature type="compositionally biased region" description="Polar residues" evidence="15">
    <location>
        <begin position="300"/>
        <end position="326"/>
    </location>
</feature>
<evidence type="ECO:0000313" key="18">
    <source>
        <dbReference type="EMBL" id="KAF3225813.1"/>
    </source>
</evidence>
<accession>A0A7C8QYV6</accession>
<keyword evidence="6" id="KW-0560">Oxidoreductase</keyword>
<dbReference type="GO" id="GO:0030245">
    <property type="term" value="P:cellulose catabolic process"/>
    <property type="evidence" value="ECO:0007669"/>
    <property type="project" value="UniProtKB-KW"/>
</dbReference>
<feature type="region of interest" description="Disordered" evidence="15">
    <location>
        <begin position="411"/>
        <end position="507"/>
    </location>
</feature>
<keyword evidence="5" id="KW-0136">Cellulose degradation</keyword>
<evidence type="ECO:0000256" key="9">
    <source>
        <dbReference type="ARBA" id="ARBA00023157"/>
    </source>
</evidence>
<feature type="compositionally biased region" description="Low complexity" evidence="15">
    <location>
        <begin position="412"/>
        <end position="441"/>
    </location>
</feature>
<comment type="cofactor">
    <cofactor evidence="1">
        <name>Cu(2+)</name>
        <dbReference type="ChEBI" id="CHEBI:29036"/>
    </cofactor>
</comment>
<dbReference type="EMBL" id="WIWS01000013">
    <property type="protein sequence ID" value="KAF3225813.1"/>
    <property type="molecule type" value="Genomic_DNA"/>
</dbReference>
<evidence type="ECO:0000256" key="15">
    <source>
        <dbReference type="SAM" id="MobiDB-lite"/>
    </source>
</evidence>
<dbReference type="InterPro" id="IPR049892">
    <property type="entry name" value="AA9"/>
</dbReference>
<evidence type="ECO:0000256" key="11">
    <source>
        <dbReference type="ARBA" id="ARBA00023326"/>
    </source>
</evidence>
<sequence>MKLASLVVVFLSTATTALAHAYIKEFIIDGQSYPGFDPFEPPRPGIVDQYWDTSFRNKKNTDAYVPPGSGDEIVCRKNAQPVQTVAMARAGAYITFRWTRWQTNHIGPILTYLADCNGNCATAIGSQLSWFKIDEAGYNGRLWATEVLQKQGKSYTIQLPKTLKDGQYLLRHEMIGFKNSFKDQALPVTQLYPTCANIQIINGSGQVTPQAVPLQGYYQEGAPGLPVVDIQRGMKYPFPGPPLTPGLGNTPSEQLNPGVNKNPAYDPFQEKLNEPTDDNGTVPNFHLDWFARNGVAPPTGQLNQKRSIDQASDLQHPSNQLTNSWSTHHRRDNSQVGANGHSENLGSCGPETSKRQTIVRRQSYSNVDFILGKVSDIVGIFAGGPDAANSKPMQAFNQLLSVIGSFIPSKDPNGSNGPVGNLPNGPVGNLPNGPVGNLPNGQFPNGQIPNGPVGNFPNGQFPNGPVGNIPNGQVPNGPIGNLPNGPVGNVPTGPGGVIPGGPNGQVI</sequence>
<feature type="region of interest" description="Disordered" evidence="15">
    <location>
        <begin position="296"/>
        <end position="356"/>
    </location>
</feature>
<evidence type="ECO:0000256" key="14">
    <source>
        <dbReference type="ARBA" id="ARBA00047174"/>
    </source>
</evidence>
<dbReference type="Pfam" id="PF03443">
    <property type="entry name" value="AA9"/>
    <property type="match status" value="1"/>
</dbReference>
<feature type="signal peptide" evidence="16">
    <location>
        <begin position="1"/>
        <end position="19"/>
    </location>
</feature>
<dbReference type="Proteomes" id="UP000472727">
    <property type="component" value="Unassembled WGS sequence"/>
</dbReference>
<name>A0A7C8QYV6_ORBOL</name>
<evidence type="ECO:0000256" key="7">
    <source>
        <dbReference type="ARBA" id="ARBA00023008"/>
    </source>
</evidence>